<accession>K5W1E0</accession>
<dbReference type="AlphaFoldDB" id="K5W1E0"/>
<protein>
    <submittedName>
        <fullName evidence="2">Uncharacterized protein</fullName>
    </submittedName>
</protein>
<feature type="compositionally biased region" description="Low complexity" evidence="1">
    <location>
        <begin position="124"/>
        <end position="135"/>
    </location>
</feature>
<proteinExistence type="predicted"/>
<dbReference type="HOGENOM" id="CLU_092876_0_0_1"/>
<dbReference type="InParanoid" id="K5W1E0"/>
<dbReference type="Proteomes" id="UP000008370">
    <property type="component" value="Unassembled WGS sequence"/>
</dbReference>
<dbReference type="EMBL" id="JH930475">
    <property type="protein sequence ID" value="EKM52915.1"/>
    <property type="molecule type" value="Genomic_DNA"/>
</dbReference>
<reference evidence="2 3" key="1">
    <citation type="journal article" date="2012" name="BMC Genomics">
        <title>Comparative genomics of the white-rot fungi, Phanerochaete carnosa and P. chrysosporium, to elucidate the genetic basis of the distinct wood types they colonize.</title>
        <authorList>
            <person name="Suzuki H."/>
            <person name="MacDonald J."/>
            <person name="Syed K."/>
            <person name="Salamov A."/>
            <person name="Hori C."/>
            <person name="Aerts A."/>
            <person name="Henrissat B."/>
            <person name="Wiebenga A."/>
            <person name="vanKuyk P.A."/>
            <person name="Barry K."/>
            <person name="Lindquist E."/>
            <person name="LaButti K."/>
            <person name="Lapidus A."/>
            <person name="Lucas S."/>
            <person name="Coutinho P."/>
            <person name="Gong Y."/>
            <person name="Samejima M."/>
            <person name="Mahadevan R."/>
            <person name="Abou-Zaid M."/>
            <person name="de Vries R.P."/>
            <person name="Igarashi K."/>
            <person name="Yadav J.S."/>
            <person name="Grigoriev I.V."/>
            <person name="Master E.R."/>
        </authorList>
    </citation>
    <scope>NUCLEOTIDE SEQUENCE [LARGE SCALE GENOMIC DNA]</scope>
    <source>
        <strain evidence="2 3">HHB-10118-sp</strain>
    </source>
</reference>
<keyword evidence="3" id="KW-1185">Reference proteome</keyword>
<feature type="region of interest" description="Disordered" evidence="1">
    <location>
        <begin position="1"/>
        <end position="30"/>
    </location>
</feature>
<feature type="region of interest" description="Disordered" evidence="1">
    <location>
        <begin position="117"/>
        <end position="176"/>
    </location>
</feature>
<dbReference type="KEGG" id="pco:PHACADRAFT_198971"/>
<evidence type="ECO:0000313" key="3">
    <source>
        <dbReference type="Proteomes" id="UP000008370"/>
    </source>
</evidence>
<organism evidence="2 3">
    <name type="scientific">Phanerochaete carnosa (strain HHB-10118-sp)</name>
    <name type="common">White-rot fungus</name>
    <name type="synonym">Peniophora carnosa</name>
    <dbReference type="NCBI Taxonomy" id="650164"/>
    <lineage>
        <taxon>Eukaryota</taxon>
        <taxon>Fungi</taxon>
        <taxon>Dikarya</taxon>
        <taxon>Basidiomycota</taxon>
        <taxon>Agaricomycotina</taxon>
        <taxon>Agaricomycetes</taxon>
        <taxon>Polyporales</taxon>
        <taxon>Phanerochaetaceae</taxon>
        <taxon>Phanerochaete</taxon>
    </lineage>
</organism>
<feature type="region of interest" description="Disordered" evidence="1">
    <location>
        <begin position="42"/>
        <end position="72"/>
    </location>
</feature>
<dbReference type="RefSeq" id="XP_007399243.1">
    <property type="nucleotide sequence ID" value="XM_007399181.1"/>
</dbReference>
<dbReference type="GeneID" id="18911384"/>
<gene>
    <name evidence="2" type="ORF">PHACADRAFT_198971</name>
</gene>
<sequence>MPPRNHGKKRAAETPQKTSKRQKVASKHVEFDNGAVMTQFRLSGEFSSEDAVQGSPAKKRGGRKGPGVQDVAEGEVLMAFASPRRGCANHQHDPSGESSIDKFVPVADSCEYINIDIADDSEDSPTSPTPAAGSSRDLLPAPAIPTRKPAGPPNSPVAGQHQKSPHGPAGNRQGKQAKDVWPFIETDENGRKKCKFCLFMHEQNPHHHVSTWTTAGTDNPESTSKMLILTSGWRRAIRRKSKSQRSVLRHKLKPGGDVNVDN</sequence>
<name>K5W1E0_PHACS</name>
<evidence type="ECO:0000313" key="2">
    <source>
        <dbReference type="EMBL" id="EKM52915.1"/>
    </source>
</evidence>
<evidence type="ECO:0000256" key="1">
    <source>
        <dbReference type="SAM" id="MobiDB-lite"/>
    </source>
</evidence>
<feature type="compositionally biased region" description="Basic residues" evidence="1">
    <location>
        <begin position="238"/>
        <end position="253"/>
    </location>
</feature>
<feature type="region of interest" description="Disordered" evidence="1">
    <location>
        <begin position="238"/>
        <end position="262"/>
    </location>
</feature>